<dbReference type="Gene3D" id="3.40.630.30">
    <property type="match status" value="1"/>
</dbReference>
<protein>
    <submittedName>
        <fullName evidence="2">N-acetyltransferase</fullName>
    </submittedName>
</protein>
<dbReference type="InterPro" id="IPR016181">
    <property type="entry name" value="Acyl_CoA_acyltransferase"/>
</dbReference>
<dbReference type="PANTHER" id="PTHR43792:SF1">
    <property type="entry name" value="N-ACETYLTRANSFERASE DOMAIN-CONTAINING PROTEIN"/>
    <property type="match status" value="1"/>
</dbReference>
<dbReference type="EMBL" id="PRDM01000001">
    <property type="protein sequence ID" value="MBE8724167.1"/>
    <property type="molecule type" value="Genomic_DNA"/>
</dbReference>
<evidence type="ECO:0000313" key="2">
    <source>
        <dbReference type="EMBL" id="MBE8724167.1"/>
    </source>
</evidence>
<keyword evidence="3" id="KW-1185">Reference proteome</keyword>
<feature type="domain" description="N-acetyltransferase" evidence="1">
    <location>
        <begin position="17"/>
        <end position="173"/>
    </location>
</feature>
<organism evidence="2 3">
    <name type="scientific">Flavobacterium hungaricum</name>
    <dbReference type="NCBI Taxonomy" id="2082725"/>
    <lineage>
        <taxon>Bacteria</taxon>
        <taxon>Pseudomonadati</taxon>
        <taxon>Bacteroidota</taxon>
        <taxon>Flavobacteriia</taxon>
        <taxon>Flavobacteriales</taxon>
        <taxon>Flavobacteriaceae</taxon>
        <taxon>Flavobacterium</taxon>
    </lineage>
</organism>
<accession>A0ABR9TGK6</accession>
<dbReference type="InterPro" id="IPR000182">
    <property type="entry name" value="GNAT_dom"/>
</dbReference>
<dbReference type="InterPro" id="IPR051531">
    <property type="entry name" value="N-acetyltransferase"/>
</dbReference>
<evidence type="ECO:0000313" key="3">
    <source>
        <dbReference type="Proteomes" id="UP000640614"/>
    </source>
</evidence>
<comment type="caution">
    <text evidence="2">The sequence shown here is derived from an EMBL/GenBank/DDBJ whole genome shotgun (WGS) entry which is preliminary data.</text>
</comment>
<dbReference type="RefSeq" id="WP_193845182.1">
    <property type="nucleotide sequence ID" value="NZ_PRDM01000001.1"/>
</dbReference>
<dbReference type="Proteomes" id="UP000640614">
    <property type="component" value="Unassembled WGS sequence"/>
</dbReference>
<dbReference type="Pfam" id="PF13302">
    <property type="entry name" value="Acetyltransf_3"/>
    <property type="match status" value="1"/>
</dbReference>
<name>A0ABR9TGK6_9FLAO</name>
<evidence type="ECO:0000259" key="1">
    <source>
        <dbReference type="PROSITE" id="PS51186"/>
    </source>
</evidence>
<dbReference type="SUPFAM" id="SSF55729">
    <property type="entry name" value="Acyl-CoA N-acyltransferases (Nat)"/>
    <property type="match status" value="1"/>
</dbReference>
<gene>
    <name evidence="2" type="ORF">C4F50_04330</name>
</gene>
<dbReference type="PROSITE" id="PS51186">
    <property type="entry name" value="GNAT"/>
    <property type="match status" value="1"/>
</dbReference>
<sequence length="182" mass="21135">MLEFNFNPFPVIETERLILDRLSETDIVEVFEMRSDPEIMKYIPRPLAKNHDDALKHIQTINENIDKNIGINWAIRLKGNPKLLGIIGFYRTQHENYRSEIGYILHSDFHGRGIVPEAVKRLVEYGFKDLKLHSIEAVIAPENTASEKVLQKCGFVKEAHFKESDFYDGKFLNKVIYSLLES</sequence>
<dbReference type="PANTHER" id="PTHR43792">
    <property type="entry name" value="GNAT FAMILY, PUTATIVE (AFU_ORTHOLOGUE AFUA_3G00765)-RELATED-RELATED"/>
    <property type="match status" value="1"/>
</dbReference>
<proteinExistence type="predicted"/>
<reference evidence="2 3" key="1">
    <citation type="submission" date="2018-07" db="EMBL/GenBank/DDBJ databases">
        <title>Genome assembly of strain KB82.</title>
        <authorList>
            <person name="Kukolya J."/>
            <person name="Horvath B."/>
            <person name="Nagy I."/>
            <person name="Toth A."/>
        </authorList>
    </citation>
    <scope>NUCLEOTIDE SEQUENCE [LARGE SCALE GENOMIC DNA]</scope>
    <source>
        <strain evidence="2 3">Kb82</strain>
    </source>
</reference>